<reference evidence="1" key="1">
    <citation type="submission" date="2014-09" db="EMBL/GenBank/DDBJ databases">
        <authorList>
            <person name="Magalhaes I.L.F."/>
            <person name="Oliveira U."/>
            <person name="Santos F.R."/>
            <person name="Vidigal T.H.D.A."/>
            <person name="Brescovit A.D."/>
            <person name="Santos A.J."/>
        </authorList>
    </citation>
    <scope>NUCLEOTIDE SEQUENCE</scope>
    <source>
        <tissue evidence="1">Shoot tissue taken approximately 20 cm above the soil surface</tissue>
    </source>
</reference>
<evidence type="ECO:0000313" key="1">
    <source>
        <dbReference type="EMBL" id="JAE18677.1"/>
    </source>
</evidence>
<organism evidence="1">
    <name type="scientific">Arundo donax</name>
    <name type="common">Giant reed</name>
    <name type="synonym">Donax arundinaceus</name>
    <dbReference type="NCBI Taxonomy" id="35708"/>
    <lineage>
        <taxon>Eukaryota</taxon>
        <taxon>Viridiplantae</taxon>
        <taxon>Streptophyta</taxon>
        <taxon>Embryophyta</taxon>
        <taxon>Tracheophyta</taxon>
        <taxon>Spermatophyta</taxon>
        <taxon>Magnoliopsida</taxon>
        <taxon>Liliopsida</taxon>
        <taxon>Poales</taxon>
        <taxon>Poaceae</taxon>
        <taxon>PACMAD clade</taxon>
        <taxon>Arundinoideae</taxon>
        <taxon>Arundineae</taxon>
        <taxon>Arundo</taxon>
    </lineage>
</organism>
<dbReference type="EMBL" id="GBRH01179219">
    <property type="protein sequence ID" value="JAE18677.1"/>
    <property type="molecule type" value="Transcribed_RNA"/>
</dbReference>
<proteinExistence type="predicted"/>
<accession>A0A0A9G2F4</accession>
<name>A0A0A9G2F4_ARUDO</name>
<reference evidence="1" key="2">
    <citation type="journal article" date="2015" name="Data Brief">
        <title>Shoot transcriptome of the giant reed, Arundo donax.</title>
        <authorList>
            <person name="Barrero R.A."/>
            <person name="Guerrero F.D."/>
            <person name="Moolhuijzen P."/>
            <person name="Goolsby J.A."/>
            <person name="Tidwell J."/>
            <person name="Bellgard S.E."/>
            <person name="Bellgard M.I."/>
        </authorList>
    </citation>
    <scope>NUCLEOTIDE SEQUENCE</scope>
    <source>
        <tissue evidence="1">Shoot tissue taken approximately 20 cm above the soil surface</tissue>
    </source>
</reference>
<sequence length="75" mass="8225">MSLFEDFNTTYGAAKGKILLLVGGIKVCNDMKMQGKQQIEGYLGAKMWSLPDLTTSIRTLPSLVSPIHPQRSNPS</sequence>
<protein>
    <submittedName>
        <fullName evidence="1">Uncharacterized protein</fullName>
    </submittedName>
</protein>
<dbReference type="AlphaFoldDB" id="A0A0A9G2F4"/>